<dbReference type="EMBL" id="JBHSWB010000001">
    <property type="protein sequence ID" value="MFC6659255.1"/>
    <property type="molecule type" value="Genomic_DNA"/>
</dbReference>
<comment type="caution">
    <text evidence="2">The sequence shown here is derived from an EMBL/GenBank/DDBJ whole genome shotgun (WGS) entry which is preliminary data.</text>
</comment>
<feature type="compositionally biased region" description="Basic and acidic residues" evidence="1">
    <location>
        <begin position="1"/>
        <end position="13"/>
    </location>
</feature>
<proteinExistence type="predicted"/>
<dbReference type="Proteomes" id="UP001596317">
    <property type="component" value="Unassembled WGS sequence"/>
</dbReference>
<reference evidence="3" key="1">
    <citation type="journal article" date="2019" name="Int. J. Syst. Evol. Microbiol.">
        <title>The Global Catalogue of Microorganisms (GCM) 10K type strain sequencing project: providing services to taxonomists for standard genome sequencing and annotation.</title>
        <authorList>
            <consortium name="The Broad Institute Genomics Platform"/>
            <consortium name="The Broad Institute Genome Sequencing Center for Infectious Disease"/>
            <person name="Wu L."/>
            <person name="Ma J."/>
        </authorList>
    </citation>
    <scope>NUCLEOTIDE SEQUENCE [LARGE SCALE GENOMIC DNA]</scope>
    <source>
        <strain evidence="3">CCUG 63830</strain>
    </source>
</reference>
<evidence type="ECO:0000313" key="3">
    <source>
        <dbReference type="Proteomes" id="UP001596317"/>
    </source>
</evidence>
<gene>
    <name evidence="2" type="ORF">ACFP90_01905</name>
</gene>
<evidence type="ECO:0000313" key="2">
    <source>
        <dbReference type="EMBL" id="MFC6659255.1"/>
    </source>
</evidence>
<name>A0ABW1ZFH3_9DEIO</name>
<feature type="region of interest" description="Disordered" evidence="1">
    <location>
        <begin position="1"/>
        <end position="32"/>
    </location>
</feature>
<sequence length="66" mass="7191">MAERASRRTHADELDALADDGTPSTAPHHEPLFLAARSSARTAKLPTSPMTLWTVRRGACTRCRSS</sequence>
<evidence type="ECO:0000256" key="1">
    <source>
        <dbReference type="SAM" id="MobiDB-lite"/>
    </source>
</evidence>
<protein>
    <submittedName>
        <fullName evidence="2">Uncharacterized protein</fullName>
    </submittedName>
</protein>
<organism evidence="2 3">
    <name type="scientific">Deinococcus multiflagellatus</name>
    <dbReference type="NCBI Taxonomy" id="1656887"/>
    <lineage>
        <taxon>Bacteria</taxon>
        <taxon>Thermotogati</taxon>
        <taxon>Deinococcota</taxon>
        <taxon>Deinococci</taxon>
        <taxon>Deinococcales</taxon>
        <taxon>Deinococcaceae</taxon>
        <taxon>Deinococcus</taxon>
    </lineage>
</organism>
<dbReference type="RefSeq" id="WP_224606080.1">
    <property type="nucleotide sequence ID" value="NZ_JAIQXV010000003.1"/>
</dbReference>
<keyword evidence="3" id="KW-1185">Reference proteome</keyword>
<accession>A0ABW1ZFH3</accession>